<dbReference type="PANTHER" id="PTHR10024">
    <property type="entry name" value="SYNAPTOTAGMIN"/>
    <property type="match status" value="1"/>
</dbReference>
<dbReference type="Pfam" id="PF00168">
    <property type="entry name" value="C2"/>
    <property type="match status" value="2"/>
</dbReference>
<protein>
    <recommendedName>
        <fullName evidence="4">C2 domain-containing protein</fullName>
    </recommendedName>
</protein>
<dbReference type="GO" id="GO:0005544">
    <property type="term" value="F:calcium-dependent phospholipid binding"/>
    <property type="evidence" value="ECO:0007669"/>
    <property type="project" value="TreeGrafter"/>
</dbReference>
<dbReference type="GO" id="GO:0005509">
    <property type="term" value="F:calcium ion binding"/>
    <property type="evidence" value="ECO:0007669"/>
    <property type="project" value="TreeGrafter"/>
</dbReference>
<dbReference type="GO" id="GO:0070382">
    <property type="term" value="C:exocytic vesicle"/>
    <property type="evidence" value="ECO:0007669"/>
    <property type="project" value="TreeGrafter"/>
</dbReference>
<dbReference type="SMART" id="SM00239">
    <property type="entry name" value="C2"/>
    <property type="match status" value="1"/>
</dbReference>
<organism evidence="5 6">
    <name type="scientific">Synaphobranchus kaupii</name>
    <name type="common">Kaup's arrowtooth eel</name>
    <dbReference type="NCBI Taxonomy" id="118154"/>
    <lineage>
        <taxon>Eukaryota</taxon>
        <taxon>Metazoa</taxon>
        <taxon>Chordata</taxon>
        <taxon>Craniata</taxon>
        <taxon>Vertebrata</taxon>
        <taxon>Euteleostomi</taxon>
        <taxon>Actinopterygii</taxon>
        <taxon>Neopterygii</taxon>
        <taxon>Teleostei</taxon>
        <taxon>Anguilliformes</taxon>
        <taxon>Synaphobranchidae</taxon>
        <taxon>Synaphobranchus</taxon>
    </lineage>
</organism>
<proteinExistence type="inferred from homology"/>
<dbReference type="Proteomes" id="UP001152622">
    <property type="component" value="Chromosome 4"/>
</dbReference>
<evidence type="ECO:0000256" key="3">
    <source>
        <dbReference type="SAM" id="Phobius"/>
    </source>
</evidence>
<dbReference type="AlphaFoldDB" id="A0A9Q1FT41"/>
<keyword evidence="3" id="KW-0472">Membrane</keyword>
<evidence type="ECO:0000259" key="4">
    <source>
        <dbReference type="PROSITE" id="PS50004"/>
    </source>
</evidence>
<dbReference type="GO" id="GO:0017156">
    <property type="term" value="P:calcium-ion regulated exocytosis"/>
    <property type="evidence" value="ECO:0007669"/>
    <property type="project" value="TreeGrafter"/>
</dbReference>
<dbReference type="SUPFAM" id="SSF49562">
    <property type="entry name" value="C2 domain (Calcium/lipid-binding domain, CaLB)"/>
    <property type="match status" value="2"/>
</dbReference>
<name>A0A9Q1FT41_SYNKA</name>
<reference evidence="5" key="1">
    <citation type="journal article" date="2023" name="Science">
        <title>Genome structures resolve the early diversification of teleost fishes.</title>
        <authorList>
            <person name="Parey E."/>
            <person name="Louis A."/>
            <person name="Montfort J."/>
            <person name="Bouchez O."/>
            <person name="Roques C."/>
            <person name="Iampietro C."/>
            <person name="Lluch J."/>
            <person name="Castinel A."/>
            <person name="Donnadieu C."/>
            <person name="Desvignes T."/>
            <person name="Floi Bucao C."/>
            <person name="Jouanno E."/>
            <person name="Wen M."/>
            <person name="Mejri S."/>
            <person name="Dirks R."/>
            <person name="Jansen H."/>
            <person name="Henkel C."/>
            <person name="Chen W.J."/>
            <person name="Zahm M."/>
            <person name="Cabau C."/>
            <person name="Klopp C."/>
            <person name="Thompson A.W."/>
            <person name="Robinson-Rechavi M."/>
            <person name="Braasch I."/>
            <person name="Lecointre G."/>
            <person name="Bobe J."/>
            <person name="Postlethwait J.H."/>
            <person name="Berthelot C."/>
            <person name="Roest Crollius H."/>
            <person name="Guiguen Y."/>
        </authorList>
    </citation>
    <scope>NUCLEOTIDE SEQUENCE</scope>
    <source>
        <strain evidence="5">WJC10195</strain>
    </source>
</reference>
<dbReference type="PANTHER" id="PTHR10024:SF234">
    <property type="entry name" value="SYNAPTOTAGMIN-15-RELATED"/>
    <property type="match status" value="1"/>
</dbReference>
<dbReference type="Gene3D" id="2.60.40.150">
    <property type="entry name" value="C2 domain"/>
    <property type="match status" value="2"/>
</dbReference>
<feature type="transmembrane region" description="Helical" evidence="3">
    <location>
        <begin position="62"/>
        <end position="92"/>
    </location>
</feature>
<dbReference type="FunFam" id="2.60.40.150:FF:000101">
    <property type="entry name" value="Synaptotagmin 13"/>
    <property type="match status" value="1"/>
</dbReference>
<dbReference type="InterPro" id="IPR035892">
    <property type="entry name" value="C2_domain_sf"/>
</dbReference>
<comment type="similarity">
    <text evidence="1">Belongs to the synaptotagmin family.</text>
</comment>
<dbReference type="GO" id="GO:0005886">
    <property type="term" value="C:plasma membrane"/>
    <property type="evidence" value="ECO:0007669"/>
    <property type="project" value="TreeGrafter"/>
</dbReference>
<evidence type="ECO:0000313" key="5">
    <source>
        <dbReference type="EMBL" id="KAJ8365401.1"/>
    </source>
</evidence>
<evidence type="ECO:0000256" key="2">
    <source>
        <dbReference type="SAM" id="MobiDB-lite"/>
    </source>
</evidence>
<dbReference type="GO" id="GO:0001786">
    <property type="term" value="F:phosphatidylserine binding"/>
    <property type="evidence" value="ECO:0007669"/>
    <property type="project" value="TreeGrafter"/>
</dbReference>
<dbReference type="GO" id="GO:0030276">
    <property type="term" value="F:clathrin binding"/>
    <property type="evidence" value="ECO:0007669"/>
    <property type="project" value="TreeGrafter"/>
</dbReference>
<gene>
    <name evidence="5" type="ORF">SKAU_G00142320</name>
</gene>
<dbReference type="InterPro" id="IPR000008">
    <property type="entry name" value="C2_dom"/>
</dbReference>
<feature type="region of interest" description="Disordered" evidence="2">
    <location>
        <begin position="133"/>
        <end position="154"/>
    </location>
</feature>
<comment type="caution">
    <text evidence="5">The sequence shown here is derived from an EMBL/GenBank/DDBJ whole genome shotgun (WGS) entry which is preliminary data.</text>
</comment>
<accession>A0A9Q1FT41</accession>
<evidence type="ECO:0000256" key="1">
    <source>
        <dbReference type="ARBA" id="ARBA00006996"/>
    </source>
</evidence>
<dbReference type="OrthoDB" id="10259057at2759"/>
<keyword evidence="3" id="KW-0812">Transmembrane</keyword>
<dbReference type="PROSITE" id="PS50004">
    <property type="entry name" value="C2"/>
    <property type="match status" value="1"/>
</dbReference>
<dbReference type="EMBL" id="JAINUF010000004">
    <property type="protein sequence ID" value="KAJ8365401.1"/>
    <property type="molecule type" value="Genomic_DNA"/>
</dbReference>
<dbReference type="GO" id="GO:0000149">
    <property type="term" value="F:SNARE binding"/>
    <property type="evidence" value="ECO:0007669"/>
    <property type="project" value="TreeGrafter"/>
</dbReference>
<sequence length="445" mass="48938">MAWTWYGRLPPRYLQAASCPKQLSVTGTGVKGRERGTREKLHPLSNAVGGKAKRGVAPGPPIAVMMVGAVVGGVAAGVFFLLLIGAAAYFLFKRRRAQRQDRELFPCVPTFPACTSPVLLTVHSSGYRPRDVAFSLPPRHGGRPRGSLEEEEEGLPGLGCHRGSLSIGASFPLGSLRPDLYHIPEEPGDWAPPCGSTPRLQFSVQYRPEREELLVSPLRAANLLPHCRSSAALVKLQLLPDDRRRRQAKARRKSRNPQFNDSFVFQVASKSLSQATLSLSAGAEGRVVWRDLETDNGQFGSQHGDLQVSLNYSVPLQRLTVVVLRARGLQTSCDAGVCVQVTLQLRTQIVKSKKTAVARGGADPTFNRRLTFRLRRPQLDESCLCLELLQTAPGDPRSLGQVVIGPFMYARGRELDHWDDMVSRPQELVKQWHCLGRGPETQAPP</sequence>
<feature type="domain" description="C2" evidence="4">
    <location>
        <begin position="302"/>
        <end position="419"/>
    </location>
</feature>
<keyword evidence="3" id="KW-1133">Transmembrane helix</keyword>
<keyword evidence="6" id="KW-1185">Reference proteome</keyword>
<evidence type="ECO:0000313" key="6">
    <source>
        <dbReference type="Proteomes" id="UP001152622"/>
    </source>
</evidence>